<dbReference type="eggNOG" id="KOG0157">
    <property type="taxonomic scope" value="Eukaryota"/>
</dbReference>
<dbReference type="InterPro" id="IPR001128">
    <property type="entry name" value="Cyt_P450"/>
</dbReference>
<keyword evidence="2" id="KW-0349">Heme</keyword>
<proteinExistence type="inferred from homology"/>
<dbReference type="InParanoid" id="A7SVN6"/>
<dbReference type="Pfam" id="PF00067">
    <property type="entry name" value="p450"/>
    <property type="match status" value="1"/>
</dbReference>
<comment type="cofactor">
    <cofactor evidence="2">
        <name>heme</name>
        <dbReference type="ChEBI" id="CHEBI:30413"/>
    </cofactor>
</comment>
<dbReference type="SUPFAM" id="SSF48264">
    <property type="entry name" value="Cytochrome P450"/>
    <property type="match status" value="1"/>
</dbReference>
<dbReference type="OrthoDB" id="2789670at2759"/>
<dbReference type="GO" id="GO:0020037">
    <property type="term" value="F:heme binding"/>
    <property type="evidence" value="ECO:0000318"/>
    <property type="project" value="GO_Central"/>
</dbReference>
<dbReference type="Proteomes" id="UP000001593">
    <property type="component" value="Unassembled WGS sequence"/>
</dbReference>
<evidence type="ECO:0000256" key="2">
    <source>
        <dbReference type="PIRSR" id="PIRSR602401-1"/>
    </source>
</evidence>
<dbReference type="GO" id="GO:0005506">
    <property type="term" value="F:iron ion binding"/>
    <property type="evidence" value="ECO:0007669"/>
    <property type="project" value="InterPro"/>
</dbReference>
<dbReference type="AlphaFoldDB" id="A7SVN6"/>
<keyword evidence="2" id="KW-0479">Metal-binding</keyword>
<dbReference type="EMBL" id="DS469840">
    <property type="protein sequence ID" value="EDO32240.1"/>
    <property type="molecule type" value="Genomic_DNA"/>
</dbReference>
<keyword evidence="2" id="KW-0408">Iron</keyword>
<dbReference type="PhylomeDB" id="A7SVN6"/>
<reference evidence="3 4" key="1">
    <citation type="journal article" date="2007" name="Science">
        <title>Sea anemone genome reveals ancestral eumetazoan gene repertoire and genomic organization.</title>
        <authorList>
            <person name="Putnam N.H."/>
            <person name="Srivastava M."/>
            <person name="Hellsten U."/>
            <person name="Dirks B."/>
            <person name="Chapman J."/>
            <person name="Salamov A."/>
            <person name="Terry A."/>
            <person name="Shapiro H."/>
            <person name="Lindquist E."/>
            <person name="Kapitonov V.V."/>
            <person name="Jurka J."/>
            <person name="Genikhovich G."/>
            <person name="Grigoriev I.V."/>
            <person name="Lucas S.M."/>
            <person name="Steele R.E."/>
            <person name="Finnerty J.R."/>
            <person name="Technau U."/>
            <person name="Martindale M.Q."/>
            <person name="Rokhsar D.S."/>
        </authorList>
    </citation>
    <scope>NUCLEOTIDE SEQUENCE [LARGE SCALE GENOMIC DNA]</scope>
    <source>
        <strain evidence="4">CH2 X CH6</strain>
    </source>
</reference>
<organism evidence="3 4">
    <name type="scientific">Nematostella vectensis</name>
    <name type="common">Starlet sea anemone</name>
    <dbReference type="NCBI Taxonomy" id="45351"/>
    <lineage>
        <taxon>Eukaryota</taxon>
        <taxon>Metazoa</taxon>
        <taxon>Cnidaria</taxon>
        <taxon>Anthozoa</taxon>
        <taxon>Hexacorallia</taxon>
        <taxon>Actiniaria</taxon>
        <taxon>Edwardsiidae</taxon>
        <taxon>Nematostella</taxon>
    </lineage>
</organism>
<dbReference type="GO" id="GO:0033781">
    <property type="term" value="F:cholesterol 24-hydroxylase activity"/>
    <property type="evidence" value="ECO:0000318"/>
    <property type="project" value="GO_Central"/>
</dbReference>
<accession>A7SVN6</accession>
<dbReference type="GO" id="GO:0006707">
    <property type="term" value="P:cholesterol catabolic process"/>
    <property type="evidence" value="ECO:0000318"/>
    <property type="project" value="GO_Central"/>
</dbReference>
<evidence type="ECO:0000256" key="1">
    <source>
        <dbReference type="ARBA" id="ARBA00010617"/>
    </source>
</evidence>
<protein>
    <recommendedName>
        <fullName evidence="5">Cytochrome P450</fullName>
    </recommendedName>
</protein>
<dbReference type="KEGG" id="nve:5503239"/>
<sequence>MCALVLIQYLHKKYSRIPGPERESFIWGNAKEFQRLQKHGKRKEEILRELSEKYGPVFVTWEIHKPEVTITDLELVRNVMASNFSKDRQVEEKMAILFGERFLGDGFATSMDPNTTLRKRLVLDAGLNEKALASLMGGLEECCDKFSQSLSEITDGKTAIDMEDFVKRMALDIMGKVAFGIKINSIEDPNTPFYTALEESRSATHWALEHPLYQWDVTSFEYQNEVKEAVKFMRDYGKKVIDGRRVAMDDGEDVPCDVLDAMLKAADEHGDITLDDLLDDFVTAIFIGQEQVSSVLTSVLLETSRHKGIQEKLVEEFNSVLKQDRPTLQDLKSLKYCDLVIKETMRMHPPVPAVSYITSRVERIGRHCIPEGTKLQILPYIVHRDPEIWDQPDEFRPERFAECQDVAPPSYMPFVPAVQDCIGREFLDVSIKLLLTKLLPKFCFSQITIDDGGIKCLLSNYEESN</sequence>
<dbReference type="InterPro" id="IPR002401">
    <property type="entry name" value="Cyt_P450_E_grp-I"/>
</dbReference>
<gene>
    <name evidence="3" type="ORF">NEMVEDRAFT_v1g194035</name>
</gene>
<dbReference type="STRING" id="45351.A7SVN6"/>
<dbReference type="PRINTS" id="PR00463">
    <property type="entry name" value="EP450I"/>
</dbReference>
<evidence type="ECO:0000313" key="3">
    <source>
        <dbReference type="EMBL" id="EDO32240.1"/>
    </source>
</evidence>
<dbReference type="PANTHER" id="PTHR24293">
    <property type="entry name" value="CYTOCHROME P450 FAMILY 46 SUBFAMILY A"/>
    <property type="match status" value="1"/>
</dbReference>
<dbReference type="Gene3D" id="1.10.630.10">
    <property type="entry name" value="Cytochrome P450"/>
    <property type="match status" value="1"/>
</dbReference>
<evidence type="ECO:0000313" key="4">
    <source>
        <dbReference type="Proteomes" id="UP000001593"/>
    </source>
</evidence>
<dbReference type="PANTHER" id="PTHR24293:SF0">
    <property type="entry name" value="CYP46A1 PROTEIN-RELATED"/>
    <property type="match status" value="1"/>
</dbReference>
<evidence type="ECO:0008006" key="5">
    <source>
        <dbReference type="Google" id="ProtNLM"/>
    </source>
</evidence>
<keyword evidence="4" id="KW-1185">Reference proteome</keyword>
<dbReference type="InterPro" id="IPR039983">
    <property type="entry name" value="CYP46A1"/>
</dbReference>
<dbReference type="HOGENOM" id="CLU_001570_5_1_1"/>
<dbReference type="InterPro" id="IPR036396">
    <property type="entry name" value="Cyt_P450_sf"/>
</dbReference>
<dbReference type="OMA" id="ATHWALE"/>
<comment type="similarity">
    <text evidence="1">Belongs to the cytochrome P450 family.</text>
</comment>
<feature type="binding site" description="axial binding residue" evidence="2">
    <location>
        <position position="421"/>
    </location>
    <ligand>
        <name>heme</name>
        <dbReference type="ChEBI" id="CHEBI:30413"/>
    </ligand>
    <ligandPart>
        <name>Fe</name>
        <dbReference type="ChEBI" id="CHEBI:18248"/>
    </ligandPart>
</feature>
<name>A7SVN6_NEMVE</name>